<organism evidence="1 2">
    <name type="scientific">Dactylosporangium aurantiacum</name>
    <dbReference type="NCBI Taxonomy" id="35754"/>
    <lineage>
        <taxon>Bacteria</taxon>
        <taxon>Bacillati</taxon>
        <taxon>Actinomycetota</taxon>
        <taxon>Actinomycetes</taxon>
        <taxon>Micromonosporales</taxon>
        <taxon>Micromonosporaceae</taxon>
        <taxon>Dactylosporangium</taxon>
    </lineage>
</organism>
<dbReference type="RefSeq" id="WP_033360077.1">
    <property type="nucleotide sequence ID" value="NZ_CP073767.1"/>
</dbReference>
<dbReference type="AlphaFoldDB" id="A0A9Q9IKQ3"/>
<keyword evidence="2" id="KW-1185">Reference proteome</keyword>
<proteinExistence type="predicted"/>
<accession>A0A9Q9IKQ3</accession>
<dbReference type="KEGG" id="daur:Daura_18300"/>
<evidence type="ECO:0000313" key="1">
    <source>
        <dbReference type="EMBL" id="UWZ57947.1"/>
    </source>
</evidence>
<protein>
    <submittedName>
        <fullName evidence="1">Uncharacterized protein</fullName>
    </submittedName>
</protein>
<gene>
    <name evidence="1" type="ORF">Daura_18300</name>
</gene>
<evidence type="ECO:0000313" key="2">
    <source>
        <dbReference type="Proteomes" id="UP001058003"/>
    </source>
</evidence>
<dbReference type="EMBL" id="CP073767">
    <property type="protein sequence ID" value="UWZ57947.1"/>
    <property type="molecule type" value="Genomic_DNA"/>
</dbReference>
<sequence length="62" mass="6536">MRDLLDVVHRNSTHLRGIVDDLLDVAALDSGHTPLDVGTVTVAARPGGGTRAEVRLPVTGHD</sequence>
<reference evidence="1" key="1">
    <citation type="submission" date="2021-04" db="EMBL/GenBank/DDBJ databases">
        <title>Dactylosporangium aurantiacum NRRL B-8018 full assembly.</title>
        <authorList>
            <person name="Hartkoorn R.C."/>
            <person name="Beaudoing E."/>
            <person name="Hot D."/>
        </authorList>
    </citation>
    <scope>NUCLEOTIDE SEQUENCE</scope>
    <source>
        <strain evidence="1">NRRL B-8018</strain>
    </source>
</reference>
<name>A0A9Q9IKQ3_9ACTN</name>
<dbReference type="Proteomes" id="UP001058003">
    <property type="component" value="Chromosome"/>
</dbReference>